<dbReference type="GeneID" id="111447115"/>
<evidence type="ECO:0000256" key="8">
    <source>
        <dbReference type="ARBA" id="ARBA00022741"/>
    </source>
</evidence>
<name>A0A6J1FTC0_CUCMO</name>
<dbReference type="InterPro" id="IPR008271">
    <property type="entry name" value="Ser/Thr_kinase_AS"/>
</dbReference>
<dbReference type="KEGG" id="cmos:111447115"/>
<evidence type="ECO:0000256" key="2">
    <source>
        <dbReference type="ARBA" id="ARBA00022527"/>
    </source>
</evidence>
<dbReference type="PANTHER" id="PTHR47973">
    <property type="entry name" value="CYSTEINE-RICH RECEPTOR-LIKE PROTEIN KINASE 3"/>
    <property type="match status" value="1"/>
</dbReference>
<keyword evidence="7" id="KW-0677">Repeat</keyword>
<dbReference type="PROSITE" id="PS00108">
    <property type="entry name" value="PROTEIN_KINASE_ST"/>
    <property type="match status" value="1"/>
</dbReference>
<keyword evidence="6" id="KW-0732">Signal</keyword>
<keyword evidence="9" id="KW-0418">Kinase</keyword>
<keyword evidence="4" id="KW-0808">Transferase</keyword>
<evidence type="ECO:0000256" key="14">
    <source>
        <dbReference type="ARBA" id="ARBA00023180"/>
    </source>
</evidence>
<evidence type="ECO:0000313" key="20">
    <source>
        <dbReference type="RefSeq" id="XP_022941887.1"/>
    </source>
</evidence>
<feature type="region of interest" description="Disordered" evidence="17">
    <location>
        <begin position="353"/>
        <end position="378"/>
    </location>
</feature>
<dbReference type="Gene3D" id="3.30.200.20">
    <property type="entry name" value="Phosphorylase Kinase, domain 1"/>
    <property type="match status" value="1"/>
</dbReference>
<dbReference type="SMART" id="SM00220">
    <property type="entry name" value="S_TKc"/>
    <property type="match status" value="1"/>
</dbReference>
<dbReference type="Pfam" id="PF07714">
    <property type="entry name" value="PK_Tyr_Ser-Thr"/>
    <property type="match status" value="1"/>
</dbReference>
<dbReference type="RefSeq" id="XP_022941888.1">
    <property type="nucleotide sequence ID" value="XM_023086120.1"/>
</dbReference>
<keyword evidence="11" id="KW-1133">Transmembrane helix</keyword>
<dbReference type="AlphaFoldDB" id="A0A6J1FTC0"/>
<sequence length="396" mass="44224">MTCFCFCSRRNRDSLTSHTAAAEAAAIEEISKIPNVRLYSYEELRKATENFRFENKLGQGGFGSVYKGRLRNGTLAAIKVLSMDSSQGTREFLAEINVITVINHDNLVKLHGCCVEGQHRILVYPYLENGSLDKMLFGRGRGNIQFNWQTRCKICIGIAQGLTFLHEEVQPHVVHRDIKASNILLDKDLTAKISDFGLARLLPSHMTHVSTCIAGTEGYLAPEYAIRGQATRRTDVYSFGVLLLEIVCGRYNINKRLPAEEPYLLEMVWKHHETGQLLELVDISLHGDFVAEEACRYLKVGLLCTQDMPTLRPSMSTVVKMLTGDIDITDQTISRPGMLSEFMLPKDVLGKKAEPNSKLTSTTEDSGKQSESTSSSGFMDTSYGTITFNSIFDRSN</sequence>
<protein>
    <submittedName>
        <fullName evidence="20 21">Cold-responsive protein kinase 1-like</fullName>
    </submittedName>
</protein>
<keyword evidence="2 16" id="KW-0723">Serine/threonine-protein kinase</keyword>
<evidence type="ECO:0000313" key="21">
    <source>
        <dbReference type="RefSeq" id="XP_022941888.1"/>
    </source>
</evidence>
<evidence type="ECO:0000256" key="3">
    <source>
        <dbReference type="ARBA" id="ARBA00022553"/>
    </source>
</evidence>
<dbReference type="GO" id="GO:0004674">
    <property type="term" value="F:protein serine/threonine kinase activity"/>
    <property type="evidence" value="ECO:0007669"/>
    <property type="project" value="UniProtKB-KW"/>
</dbReference>
<dbReference type="Proteomes" id="UP000504609">
    <property type="component" value="Unplaced"/>
</dbReference>
<dbReference type="InterPro" id="IPR000719">
    <property type="entry name" value="Prot_kinase_dom"/>
</dbReference>
<keyword evidence="14" id="KW-0325">Glycoprotein</keyword>
<dbReference type="PROSITE" id="PS00107">
    <property type="entry name" value="PROTEIN_KINASE_ATP"/>
    <property type="match status" value="1"/>
</dbReference>
<accession>A0A6J1FTC0</accession>
<feature type="binding site" evidence="15">
    <location>
        <position position="79"/>
    </location>
    <ligand>
        <name>ATP</name>
        <dbReference type="ChEBI" id="CHEBI:30616"/>
    </ligand>
</feature>
<gene>
    <name evidence="20 21" type="primary">LOC111447115</name>
</gene>
<evidence type="ECO:0000256" key="6">
    <source>
        <dbReference type="ARBA" id="ARBA00022729"/>
    </source>
</evidence>
<evidence type="ECO:0000259" key="18">
    <source>
        <dbReference type="PROSITE" id="PS50011"/>
    </source>
</evidence>
<dbReference type="FunFam" id="1.10.510.10:FF:000044">
    <property type="entry name" value="Putative LRR receptor-like serine/threonine-protein kinase"/>
    <property type="match status" value="1"/>
</dbReference>
<feature type="domain" description="Protein kinase" evidence="18">
    <location>
        <begin position="51"/>
        <end position="333"/>
    </location>
</feature>
<dbReference type="InterPro" id="IPR052059">
    <property type="entry name" value="CR_Ser/Thr_kinase"/>
</dbReference>
<dbReference type="CDD" id="cd14066">
    <property type="entry name" value="STKc_IRAK"/>
    <property type="match status" value="1"/>
</dbReference>
<keyword evidence="12" id="KW-0472">Membrane</keyword>
<keyword evidence="19" id="KW-1185">Reference proteome</keyword>
<dbReference type="Gene3D" id="1.10.510.10">
    <property type="entry name" value="Transferase(Phosphotransferase) domain 1"/>
    <property type="match status" value="1"/>
</dbReference>
<keyword evidence="3" id="KW-0597">Phosphoprotein</keyword>
<reference evidence="20 21" key="1">
    <citation type="submission" date="2025-04" db="UniProtKB">
        <authorList>
            <consortium name="RefSeq"/>
        </authorList>
    </citation>
    <scope>IDENTIFICATION</scope>
    <source>
        <tissue evidence="20 21">Young leaves</tissue>
    </source>
</reference>
<evidence type="ECO:0000256" key="10">
    <source>
        <dbReference type="ARBA" id="ARBA00022840"/>
    </source>
</evidence>
<dbReference type="InterPro" id="IPR017441">
    <property type="entry name" value="Protein_kinase_ATP_BS"/>
</dbReference>
<keyword evidence="13" id="KW-0675">Receptor</keyword>
<organism evidence="19 21">
    <name type="scientific">Cucurbita moschata</name>
    <name type="common">Winter crookneck squash</name>
    <name type="synonym">Cucurbita pepo var. moschata</name>
    <dbReference type="NCBI Taxonomy" id="3662"/>
    <lineage>
        <taxon>Eukaryota</taxon>
        <taxon>Viridiplantae</taxon>
        <taxon>Streptophyta</taxon>
        <taxon>Embryophyta</taxon>
        <taxon>Tracheophyta</taxon>
        <taxon>Spermatophyta</taxon>
        <taxon>Magnoliopsida</taxon>
        <taxon>eudicotyledons</taxon>
        <taxon>Gunneridae</taxon>
        <taxon>Pentapetalae</taxon>
        <taxon>rosids</taxon>
        <taxon>fabids</taxon>
        <taxon>Cucurbitales</taxon>
        <taxon>Cucurbitaceae</taxon>
        <taxon>Cucurbiteae</taxon>
        <taxon>Cucurbita</taxon>
    </lineage>
</organism>
<comment type="similarity">
    <text evidence="16">Belongs to the protein kinase superfamily.</text>
</comment>
<keyword evidence="8 15" id="KW-0547">Nucleotide-binding</keyword>
<evidence type="ECO:0000256" key="12">
    <source>
        <dbReference type="ARBA" id="ARBA00023136"/>
    </source>
</evidence>
<evidence type="ECO:0000256" key="17">
    <source>
        <dbReference type="SAM" id="MobiDB-lite"/>
    </source>
</evidence>
<proteinExistence type="inferred from homology"/>
<dbReference type="InterPro" id="IPR011009">
    <property type="entry name" value="Kinase-like_dom_sf"/>
</dbReference>
<evidence type="ECO:0000313" key="19">
    <source>
        <dbReference type="Proteomes" id="UP000504609"/>
    </source>
</evidence>
<dbReference type="SUPFAM" id="SSF56112">
    <property type="entry name" value="Protein kinase-like (PK-like)"/>
    <property type="match status" value="1"/>
</dbReference>
<dbReference type="InterPro" id="IPR001245">
    <property type="entry name" value="Ser-Thr/Tyr_kinase_cat_dom"/>
</dbReference>
<dbReference type="FunFam" id="3.30.200.20:FF:000421">
    <property type="entry name" value="Serine/threonine-protein kinase receptor"/>
    <property type="match status" value="1"/>
</dbReference>
<evidence type="ECO:0000256" key="4">
    <source>
        <dbReference type="ARBA" id="ARBA00022679"/>
    </source>
</evidence>
<evidence type="ECO:0000256" key="9">
    <source>
        <dbReference type="ARBA" id="ARBA00022777"/>
    </source>
</evidence>
<dbReference type="PROSITE" id="PS50011">
    <property type="entry name" value="PROTEIN_KINASE_DOM"/>
    <property type="match status" value="1"/>
</dbReference>
<evidence type="ECO:0000256" key="11">
    <source>
        <dbReference type="ARBA" id="ARBA00022989"/>
    </source>
</evidence>
<evidence type="ECO:0000256" key="7">
    <source>
        <dbReference type="ARBA" id="ARBA00022737"/>
    </source>
</evidence>
<comment type="subcellular location">
    <subcellularLocation>
        <location evidence="1">Membrane</location>
        <topology evidence="1">Single-pass membrane protein</topology>
    </subcellularLocation>
</comment>
<dbReference type="GO" id="GO:0016020">
    <property type="term" value="C:membrane"/>
    <property type="evidence" value="ECO:0007669"/>
    <property type="project" value="UniProtKB-SubCell"/>
</dbReference>
<evidence type="ECO:0000256" key="16">
    <source>
        <dbReference type="RuleBase" id="RU000304"/>
    </source>
</evidence>
<evidence type="ECO:0000256" key="13">
    <source>
        <dbReference type="ARBA" id="ARBA00023170"/>
    </source>
</evidence>
<keyword evidence="5" id="KW-0812">Transmembrane</keyword>
<dbReference type="GO" id="GO:0005524">
    <property type="term" value="F:ATP binding"/>
    <property type="evidence" value="ECO:0007669"/>
    <property type="project" value="UniProtKB-UniRule"/>
</dbReference>
<dbReference type="RefSeq" id="XP_022941887.1">
    <property type="nucleotide sequence ID" value="XM_023086119.1"/>
</dbReference>
<evidence type="ECO:0000256" key="15">
    <source>
        <dbReference type="PROSITE-ProRule" id="PRU10141"/>
    </source>
</evidence>
<evidence type="ECO:0000256" key="1">
    <source>
        <dbReference type="ARBA" id="ARBA00004167"/>
    </source>
</evidence>
<evidence type="ECO:0000256" key="5">
    <source>
        <dbReference type="ARBA" id="ARBA00022692"/>
    </source>
</evidence>
<keyword evidence="10 15" id="KW-0067">ATP-binding</keyword>